<name>A0A9D4N8H9_DREPO</name>
<evidence type="ECO:0000313" key="2">
    <source>
        <dbReference type="EMBL" id="KAH3888657.1"/>
    </source>
</evidence>
<comment type="caution">
    <text evidence="2">The sequence shown here is derived from an EMBL/GenBank/DDBJ whole genome shotgun (WGS) entry which is preliminary data.</text>
</comment>
<proteinExistence type="predicted"/>
<feature type="coiled-coil region" evidence="1">
    <location>
        <begin position="758"/>
        <end position="785"/>
    </location>
</feature>
<evidence type="ECO:0000256" key="1">
    <source>
        <dbReference type="SAM" id="Coils"/>
    </source>
</evidence>
<keyword evidence="3" id="KW-1185">Reference proteome</keyword>
<dbReference type="Proteomes" id="UP000828390">
    <property type="component" value="Unassembled WGS sequence"/>
</dbReference>
<reference evidence="2" key="2">
    <citation type="submission" date="2020-11" db="EMBL/GenBank/DDBJ databases">
        <authorList>
            <person name="McCartney M.A."/>
            <person name="Auch B."/>
            <person name="Kono T."/>
            <person name="Mallez S."/>
            <person name="Becker A."/>
            <person name="Gohl D.M."/>
            <person name="Silverstein K.A.T."/>
            <person name="Koren S."/>
            <person name="Bechman K.B."/>
            <person name="Herman A."/>
            <person name="Abrahante J.E."/>
            <person name="Garbe J."/>
        </authorList>
    </citation>
    <scope>NUCLEOTIDE SEQUENCE</scope>
    <source>
        <strain evidence="2">Duluth1</strain>
        <tissue evidence="2">Whole animal</tissue>
    </source>
</reference>
<dbReference type="EMBL" id="JAIWYP010000001">
    <property type="protein sequence ID" value="KAH3888657.1"/>
    <property type="molecule type" value="Genomic_DNA"/>
</dbReference>
<dbReference type="OrthoDB" id="6107291at2759"/>
<accession>A0A9D4N8H9</accession>
<reference evidence="2" key="1">
    <citation type="journal article" date="2019" name="bioRxiv">
        <title>The Genome of the Zebra Mussel, Dreissena polymorpha: A Resource for Invasive Species Research.</title>
        <authorList>
            <person name="McCartney M.A."/>
            <person name="Auch B."/>
            <person name="Kono T."/>
            <person name="Mallez S."/>
            <person name="Zhang Y."/>
            <person name="Obille A."/>
            <person name="Becker A."/>
            <person name="Abrahante J.E."/>
            <person name="Garbe J."/>
            <person name="Badalamenti J.P."/>
            <person name="Herman A."/>
            <person name="Mangelson H."/>
            <person name="Liachko I."/>
            <person name="Sullivan S."/>
            <person name="Sone E.D."/>
            <person name="Koren S."/>
            <person name="Silverstein K.A.T."/>
            <person name="Beckman K.B."/>
            <person name="Gohl D.M."/>
        </authorList>
    </citation>
    <scope>NUCLEOTIDE SEQUENCE</scope>
    <source>
        <strain evidence="2">Duluth1</strain>
        <tissue evidence="2">Whole animal</tissue>
    </source>
</reference>
<sequence length="1106" mass="125035">MAALVCIVVSAKDTNGNSIFSPVAMCHRITDDFSDLFIAAASSSGLEMSPECVNSVNICSKVGSSDRIKISNINMQLNVAVELDKKMVEYTINSARLPSTSSNSNAFTVLMNKSKVYIMPKKYEVNTSSKVKKLSGPQQLYCDLIDWAQSTGCGWPSNIVEDSGKQALKSLSNALWYVDHCHARLKDASCHVPTELNKFQNYNSYKLLRHRPPIVKAARLGELVGDLYSALSLPSLSDKRNTVLAKIMGELAESLKQYKDRLENDNQKHQNISHKRETANCGDSNSVCIDPVTPSNVKEEYSHLNQTVVKTSDYTYVHLDKFCPDNRIERRKFIKNLRLSKPIMLYRVAYGGSIGTLNFIWSVPVGQTEDKTSRNMKVISQISEDLPTFSSRAMRQEFIDKFISYVKCPKSVVRHMYFSLTGHEESANSSSEKEINERVSKIIGADDSQLLIDLRATNGSDTYYDAFFEEMGKFFEEQVLQVSERRKCDEMYLPLAISIETLKNDICKRVPDGTPIPSNETIRLQFCPSNPFHKTALRYTGQFNVKFRVQTRQARVSHPDSHYAAKYFQYMKEFCVMFRDSAMFLCMDDKAIVPVGEPGIPISTGVRGHNKVLTPSEGPVLVATDHDFHLCGLVPSVVLVTEIPRDSKDSFFSGDMHVTTKEKVFSPSSPFRHAAEVIELVRLNDAYSSDGLNLRTPIMCLYTDGGPDHRVTYETVKLSLTLIFMHLDLDMLIALRTAPSHSWTNPAERCMSILNLALQHVALDRNEMEEKYEQMVKNLSSLTAVRNQARLKDGLKEAFKKSMEPVVDLVNKRFSQMSLKGNPVKTLKGVSDEEITSILDITGVGFGADSPVATADTKSAELKKSKHLQDFFERHAESSHYCFQLKKCSSDECGYCSVNPVRDQDVFDRLRFLPEPKPDENGEHYLPFSELFGKALTRDKYRPSTRPCGTYDEELQNHDKENREILRNEKLRDAVLCGECSRPRCVFSPNKLDRQQEEFLRNIKACHSYICGDQLEDAPDLYVRRCVTCSSEVETAYFSAKCRHYLPPVCIHCGSPDCLLDDNDAYIADLYTKYSIVRPICVSCRHSGKEAKTWGAKKFLKKQKVK</sequence>
<protein>
    <submittedName>
        <fullName evidence="2">Uncharacterized protein</fullName>
    </submittedName>
</protein>
<feature type="coiled-coil region" evidence="1">
    <location>
        <begin position="248"/>
        <end position="275"/>
    </location>
</feature>
<keyword evidence="1" id="KW-0175">Coiled coil</keyword>
<evidence type="ECO:0000313" key="3">
    <source>
        <dbReference type="Proteomes" id="UP000828390"/>
    </source>
</evidence>
<dbReference type="AlphaFoldDB" id="A0A9D4N8H9"/>
<organism evidence="2 3">
    <name type="scientific">Dreissena polymorpha</name>
    <name type="common">Zebra mussel</name>
    <name type="synonym">Mytilus polymorpha</name>
    <dbReference type="NCBI Taxonomy" id="45954"/>
    <lineage>
        <taxon>Eukaryota</taxon>
        <taxon>Metazoa</taxon>
        <taxon>Spiralia</taxon>
        <taxon>Lophotrochozoa</taxon>
        <taxon>Mollusca</taxon>
        <taxon>Bivalvia</taxon>
        <taxon>Autobranchia</taxon>
        <taxon>Heteroconchia</taxon>
        <taxon>Euheterodonta</taxon>
        <taxon>Imparidentia</taxon>
        <taxon>Neoheterodontei</taxon>
        <taxon>Myida</taxon>
        <taxon>Dreissenoidea</taxon>
        <taxon>Dreissenidae</taxon>
        <taxon>Dreissena</taxon>
    </lineage>
</organism>
<gene>
    <name evidence="2" type="ORF">DPMN_012697</name>
</gene>